<evidence type="ECO:0000259" key="2">
    <source>
        <dbReference type="Pfam" id="PF00248"/>
    </source>
</evidence>
<proteinExistence type="predicted"/>
<feature type="domain" description="NADP-dependent oxidoreductase" evidence="2">
    <location>
        <begin position="19"/>
        <end position="286"/>
    </location>
</feature>
<sequence>MTTEKSGTFGIGGDLPVTRMGFGAMRLTGELVWGPPEDEAEARRILRRAVELGVNLIDTADVYGPEHNERIIREALHPYPEDLVIATKGGLLRAGRGTRENLMISHDAGEAHIREAVEGSLHRLGIERIDLYQLHRIDPEVPVEDTMGVFRALREEGKIRHVGLSEVSVAEIERARSVVEIATVQNHYNLADRSYEDVLAYCEEHGIGFMPFYPLNAGALAVDATATAIAERLGATKAQVALAWLLARSANMLLIPGTGSIDHLEENIGASALALSSEDFAALDAAGQKPG</sequence>
<dbReference type="Gene3D" id="3.20.20.100">
    <property type="entry name" value="NADP-dependent oxidoreductase domain"/>
    <property type="match status" value="1"/>
</dbReference>
<dbReference type="InterPro" id="IPR050791">
    <property type="entry name" value="Aldo-Keto_reductase"/>
</dbReference>
<dbReference type="InterPro" id="IPR023210">
    <property type="entry name" value="NADP_OxRdtase_dom"/>
</dbReference>
<dbReference type="InterPro" id="IPR036812">
    <property type="entry name" value="NAD(P)_OxRdtase_dom_sf"/>
</dbReference>
<evidence type="ECO:0000313" key="4">
    <source>
        <dbReference type="Proteomes" id="UP000530571"/>
    </source>
</evidence>
<reference evidence="3 4" key="1">
    <citation type="submission" date="2020-08" db="EMBL/GenBank/DDBJ databases">
        <title>Genomic Encyclopedia of Type Strains, Phase IV (KMG-IV): sequencing the most valuable type-strain genomes for metagenomic binning, comparative biology and taxonomic classification.</title>
        <authorList>
            <person name="Goeker M."/>
        </authorList>
    </citation>
    <scope>NUCLEOTIDE SEQUENCE [LARGE SCALE GENOMIC DNA]</scope>
    <source>
        <strain evidence="3 4">DSM 28101</strain>
    </source>
</reference>
<dbReference type="AlphaFoldDB" id="A0A7W6KJM2"/>
<dbReference type="GO" id="GO:0005737">
    <property type="term" value="C:cytoplasm"/>
    <property type="evidence" value="ECO:0007669"/>
    <property type="project" value="TreeGrafter"/>
</dbReference>
<dbReference type="InterPro" id="IPR020471">
    <property type="entry name" value="AKR"/>
</dbReference>
<keyword evidence="1" id="KW-0560">Oxidoreductase</keyword>
<dbReference type="RefSeq" id="WP_183486390.1">
    <property type="nucleotide sequence ID" value="NZ_JACIDZ010000007.1"/>
</dbReference>
<comment type="caution">
    <text evidence="3">The sequence shown here is derived from an EMBL/GenBank/DDBJ whole genome shotgun (WGS) entry which is preliminary data.</text>
</comment>
<dbReference type="PANTHER" id="PTHR43625">
    <property type="entry name" value="AFLATOXIN B1 ALDEHYDE REDUCTASE"/>
    <property type="match status" value="1"/>
</dbReference>
<gene>
    <name evidence="3" type="ORF">GGR30_002330</name>
</gene>
<keyword evidence="4" id="KW-1185">Reference proteome</keyword>
<dbReference type="CDD" id="cd19088">
    <property type="entry name" value="AKR_AKR13B1"/>
    <property type="match status" value="1"/>
</dbReference>
<dbReference type="PANTHER" id="PTHR43625:SF40">
    <property type="entry name" value="ALDO-KETO REDUCTASE YAKC [NADP(+)]"/>
    <property type="match status" value="1"/>
</dbReference>
<accession>A0A7W6KJM2</accession>
<dbReference type="EMBL" id="JACIDZ010000007">
    <property type="protein sequence ID" value="MBB4122398.1"/>
    <property type="molecule type" value="Genomic_DNA"/>
</dbReference>
<evidence type="ECO:0000313" key="3">
    <source>
        <dbReference type="EMBL" id="MBB4122398.1"/>
    </source>
</evidence>
<dbReference type="PRINTS" id="PR00069">
    <property type="entry name" value="ALDKETRDTASE"/>
</dbReference>
<evidence type="ECO:0000256" key="1">
    <source>
        <dbReference type="ARBA" id="ARBA00023002"/>
    </source>
</evidence>
<dbReference type="Proteomes" id="UP000530571">
    <property type="component" value="Unassembled WGS sequence"/>
</dbReference>
<protein>
    <submittedName>
        <fullName evidence="3">Aryl-alcohol dehydrogenase-like predicted oxidoreductase</fullName>
    </submittedName>
</protein>
<dbReference type="Pfam" id="PF00248">
    <property type="entry name" value="Aldo_ket_red"/>
    <property type="match status" value="1"/>
</dbReference>
<name>A0A7W6KJM2_9HYPH</name>
<dbReference type="SUPFAM" id="SSF51430">
    <property type="entry name" value="NAD(P)-linked oxidoreductase"/>
    <property type="match status" value="1"/>
</dbReference>
<organism evidence="3 4">
    <name type="scientific">Martelella radicis</name>
    <dbReference type="NCBI Taxonomy" id="1397476"/>
    <lineage>
        <taxon>Bacteria</taxon>
        <taxon>Pseudomonadati</taxon>
        <taxon>Pseudomonadota</taxon>
        <taxon>Alphaproteobacteria</taxon>
        <taxon>Hyphomicrobiales</taxon>
        <taxon>Aurantimonadaceae</taxon>
        <taxon>Martelella</taxon>
    </lineage>
</organism>
<dbReference type="GO" id="GO:0016491">
    <property type="term" value="F:oxidoreductase activity"/>
    <property type="evidence" value="ECO:0007669"/>
    <property type="project" value="UniProtKB-KW"/>
</dbReference>